<dbReference type="NCBIfam" id="TIGR03170">
    <property type="entry name" value="flgA_cterm"/>
    <property type="match status" value="1"/>
</dbReference>
<reference evidence="7" key="1">
    <citation type="submission" date="2017-05" db="EMBL/GenBank/DDBJ databases">
        <authorList>
            <person name="Rodrigo-Torres L."/>
            <person name="Arahal R. D."/>
            <person name="Lucena T."/>
        </authorList>
    </citation>
    <scope>NUCLEOTIDE SEQUENCE [LARGE SCALE GENOMIC DNA]</scope>
    <source>
        <strain evidence="7">CECT 8715</strain>
    </source>
</reference>
<dbReference type="RefSeq" id="WP_093963651.1">
    <property type="nucleotide sequence ID" value="NZ_FXYG01000002.1"/>
</dbReference>
<protein>
    <recommendedName>
        <fullName evidence="4">Flagella basal body P-ring formation protein FlgA</fullName>
    </recommendedName>
</protein>
<keyword evidence="4" id="KW-1005">Bacterial flagellum biogenesis</keyword>
<accession>A0A238KJ80</accession>
<evidence type="ECO:0000256" key="2">
    <source>
        <dbReference type="ARBA" id="ARBA00022729"/>
    </source>
</evidence>
<keyword evidence="6" id="KW-0282">Flagellum</keyword>
<dbReference type="InterPro" id="IPR017585">
    <property type="entry name" value="SAF_FlgA"/>
</dbReference>
<evidence type="ECO:0000313" key="7">
    <source>
        <dbReference type="Proteomes" id="UP000202485"/>
    </source>
</evidence>
<dbReference type="PANTHER" id="PTHR36307">
    <property type="entry name" value="FLAGELLA BASAL BODY P-RING FORMATION PROTEIN FLGA"/>
    <property type="match status" value="1"/>
</dbReference>
<keyword evidence="7" id="KW-1185">Reference proteome</keyword>
<organism evidence="6 7">
    <name type="scientific">Ruegeria arenilitoris</name>
    <dbReference type="NCBI Taxonomy" id="1173585"/>
    <lineage>
        <taxon>Bacteria</taxon>
        <taxon>Pseudomonadati</taxon>
        <taxon>Pseudomonadota</taxon>
        <taxon>Alphaproteobacteria</taxon>
        <taxon>Rhodobacterales</taxon>
        <taxon>Roseobacteraceae</taxon>
        <taxon>Ruegeria</taxon>
    </lineage>
</organism>
<dbReference type="EMBL" id="FXYG01000002">
    <property type="protein sequence ID" value="SMX42116.1"/>
    <property type="molecule type" value="Genomic_DNA"/>
</dbReference>
<dbReference type="GO" id="GO:0042597">
    <property type="term" value="C:periplasmic space"/>
    <property type="evidence" value="ECO:0007669"/>
    <property type="project" value="UniProtKB-SubCell"/>
</dbReference>
<gene>
    <name evidence="6" type="ORF">RUA8715_02166</name>
</gene>
<dbReference type="OrthoDB" id="7619725at2"/>
<dbReference type="AlphaFoldDB" id="A0A238KJ80"/>
<keyword evidence="6" id="KW-0966">Cell projection</keyword>
<dbReference type="InterPro" id="IPR013974">
    <property type="entry name" value="SAF"/>
</dbReference>
<comment type="subcellular location">
    <subcellularLocation>
        <location evidence="1 4">Periplasm</location>
    </subcellularLocation>
</comment>
<evidence type="ECO:0000256" key="1">
    <source>
        <dbReference type="ARBA" id="ARBA00004418"/>
    </source>
</evidence>
<dbReference type="Gene3D" id="3.90.1210.10">
    <property type="entry name" value="Antifreeze-like/N-acetylneuraminic acid synthase C-terminal domain"/>
    <property type="match status" value="1"/>
</dbReference>
<dbReference type="InterPro" id="IPR039246">
    <property type="entry name" value="Flagellar_FlgA"/>
</dbReference>
<evidence type="ECO:0000313" key="6">
    <source>
        <dbReference type="EMBL" id="SMX42116.1"/>
    </source>
</evidence>
<proteinExistence type="inferred from homology"/>
<keyword evidence="3 4" id="KW-0574">Periplasm</keyword>
<dbReference type="Pfam" id="PF13144">
    <property type="entry name" value="ChapFlgA"/>
    <property type="match status" value="1"/>
</dbReference>
<dbReference type="Gene3D" id="2.30.30.760">
    <property type="match status" value="1"/>
</dbReference>
<sequence>MRVVGFISLWLLPVAAFADIVVPTRTIRAKEIIESADLQVKSGEAPGAVNDPADLIGKEAKTALYPGRPILKASVGPPALVDRNDLVTLVFVKGGLSIAVEGRALGRGAAGDRIRVMNLSSRATVTGKIRPDGQIEVF</sequence>
<feature type="domain" description="SAF" evidence="5">
    <location>
        <begin position="18"/>
        <end position="76"/>
    </location>
</feature>
<dbReference type="CDD" id="cd11614">
    <property type="entry name" value="SAF_CpaB_FlgA_like"/>
    <property type="match status" value="1"/>
</dbReference>
<dbReference type="SMART" id="SM00858">
    <property type="entry name" value="SAF"/>
    <property type="match status" value="1"/>
</dbReference>
<evidence type="ECO:0000256" key="3">
    <source>
        <dbReference type="ARBA" id="ARBA00022764"/>
    </source>
</evidence>
<comment type="function">
    <text evidence="4">Involved in the assembly process of the P-ring formation. It may associate with FlgF on the rod constituting a structure essential for the P-ring assembly or may act as a modulator protein for the P-ring assembly.</text>
</comment>
<dbReference type="GO" id="GO:0044780">
    <property type="term" value="P:bacterial-type flagellum assembly"/>
    <property type="evidence" value="ECO:0007669"/>
    <property type="project" value="InterPro"/>
</dbReference>
<comment type="similarity">
    <text evidence="4">Belongs to the FlgA family.</text>
</comment>
<keyword evidence="2" id="KW-0732">Signal</keyword>
<dbReference type="Proteomes" id="UP000202485">
    <property type="component" value="Unassembled WGS sequence"/>
</dbReference>
<dbReference type="PANTHER" id="PTHR36307:SF1">
    <property type="entry name" value="FLAGELLA BASAL BODY P-RING FORMATION PROTEIN FLGA"/>
    <property type="match status" value="1"/>
</dbReference>
<name>A0A238KJ80_9RHOB</name>
<evidence type="ECO:0000256" key="4">
    <source>
        <dbReference type="RuleBase" id="RU362063"/>
    </source>
</evidence>
<keyword evidence="6" id="KW-0969">Cilium</keyword>
<evidence type="ECO:0000259" key="5">
    <source>
        <dbReference type="SMART" id="SM00858"/>
    </source>
</evidence>